<dbReference type="PANTHER" id="PTHR13778">
    <property type="entry name" value="GLYCOSYLTRANSFERASE 8 DOMAIN-CONTAINING PROTEIN"/>
    <property type="match status" value="1"/>
</dbReference>
<evidence type="ECO:0000313" key="5">
    <source>
        <dbReference type="Proteomes" id="UP000293331"/>
    </source>
</evidence>
<evidence type="ECO:0000313" key="4">
    <source>
        <dbReference type="EMBL" id="RYU91274.1"/>
    </source>
</evidence>
<evidence type="ECO:0000256" key="2">
    <source>
        <dbReference type="ARBA" id="ARBA00022679"/>
    </source>
</evidence>
<keyword evidence="2 4" id="KW-0808">Transferase</keyword>
<evidence type="ECO:0000256" key="1">
    <source>
        <dbReference type="ARBA" id="ARBA00022676"/>
    </source>
</evidence>
<organism evidence="4 5">
    <name type="scientific">Mucilaginibacter terrigena</name>
    <dbReference type="NCBI Taxonomy" id="2492395"/>
    <lineage>
        <taxon>Bacteria</taxon>
        <taxon>Pseudomonadati</taxon>
        <taxon>Bacteroidota</taxon>
        <taxon>Sphingobacteriia</taxon>
        <taxon>Sphingobacteriales</taxon>
        <taxon>Sphingobacteriaceae</taxon>
        <taxon>Mucilaginibacter</taxon>
    </lineage>
</organism>
<dbReference type="RefSeq" id="WP_129875534.1">
    <property type="nucleotide sequence ID" value="NZ_SEWG01000002.1"/>
</dbReference>
<dbReference type="PANTHER" id="PTHR13778:SF47">
    <property type="entry name" value="LIPOPOLYSACCHARIDE 1,3-GALACTOSYLTRANSFERASE"/>
    <property type="match status" value="1"/>
</dbReference>
<dbReference type="Pfam" id="PF01501">
    <property type="entry name" value="Glyco_transf_8"/>
    <property type="match status" value="1"/>
</dbReference>
<dbReference type="CDD" id="cd04194">
    <property type="entry name" value="GT8_A4GalT_like"/>
    <property type="match status" value="1"/>
</dbReference>
<reference evidence="4 5" key="1">
    <citation type="submission" date="2019-02" db="EMBL/GenBank/DDBJ databases">
        <title>Bacterial novel species Mucilaginibacter sp. 17JY9-4 isolated from soil.</title>
        <authorList>
            <person name="Jung H.-Y."/>
        </authorList>
    </citation>
    <scope>NUCLEOTIDE SEQUENCE [LARGE SCALE GENOMIC DNA]</scope>
    <source>
        <strain evidence="4 5">17JY9-4</strain>
    </source>
</reference>
<dbReference type="Proteomes" id="UP000293331">
    <property type="component" value="Unassembled WGS sequence"/>
</dbReference>
<dbReference type="InterPro" id="IPR050748">
    <property type="entry name" value="Glycosyltrans_8_dom-fam"/>
</dbReference>
<comment type="caution">
    <text evidence="4">The sequence shown here is derived from an EMBL/GenBank/DDBJ whole genome shotgun (WGS) entry which is preliminary data.</text>
</comment>
<dbReference type="InterPro" id="IPR029044">
    <property type="entry name" value="Nucleotide-diphossugar_trans"/>
</dbReference>
<dbReference type="GO" id="GO:0046872">
    <property type="term" value="F:metal ion binding"/>
    <property type="evidence" value="ECO:0007669"/>
    <property type="project" value="UniProtKB-KW"/>
</dbReference>
<name>A0A4Q5LPF2_9SPHI</name>
<gene>
    <name evidence="4" type="ORF">EWM62_04860</name>
</gene>
<keyword evidence="1" id="KW-0328">Glycosyltransferase</keyword>
<dbReference type="EMBL" id="SEWG01000002">
    <property type="protein sequence ID" value="RYU91274.1"/>
    <property type="molecule type" value="Genomic_DNA"/>
</dbReference>
<protein>
    <submittedName>
        <fullName evidence="4">Glycosyltransferase family 8 protein</fullName>
    </submittedName>
</protein>
<dbReference type="OrthoDB" id="695971at2"/>
<dbReference type="GO" id="GO:0016757">
    <property type="term" value="F:glycosyltransferase activity"/>
    <property type="evidence" value="ECO:0007669"/>
    <property type="project" value="UniProtKB-KW"/>
</dbReference>
<proteinExistence type="predicted"/>
<dbReference type="InterPro" id="IPR002495">
    <property type="entry name" value="Glyco_trans_8"/>
</dbReference>
<dbReference type="SUPFAM" id="SSF53448">
    <property type="entry name" value="Nucleotide-diphospho-sugar transferases"/>
    <property type="match status" value="1"/>
</dbReference>
<sequence>MFLNSIAITIDNNYVQHACVMLRSLDVNIPSAVNVYCIYDGLSHRNISRMRREFKKSHINLHFVAFDNTLLPPQLPLKSTDHVTSATFFRIWLPYLLKDLKQVLFMDSDIVIDGDISEILNLDVSDHPLAAVPEPGVFTDKKHGLGMRDDQLYINAGVILFNLDYFRQKGLTEQISEFLHTHPQLCELWDQDAINATIKGNFYRLDYKFNVQTSFYPAASIDLLLHKAIKNPVVVHYTGGGDGKPWFYRSKHPARHLYYKYLRLTSFRFYYPPDLPRSWRIFRKIRFMLLHV</sequence>
<keyword evidence="3" id="KW-0479">Metal-binding</keyword>
<accession>A0A4Q5LPF2</accession>
<dbReference type="Gene3D" id="3.90.550.10">
    <property type="entry name" value="Spore Coat Polysaccharide Biosynthesis Protein SpsA, Chain A"/>
    <property type="match status" value="1"/>
</dbReference>
<keyword evidence="5" id="KW-1185">Reference proteome</keyword>
<dbReference type="AlphaFoldDB" id="A0A4Q5LPF2"/>
<evidence type="ECO:0000256" key="3">
    <source>
        <dbReference type="ARBA" id="ARBA00022723"/>
    </source>
</evidence>